<keyword evidence="8" id="KW-0540">Nuclease</keyword>
<dbReference type="SMART" id="SM01340">
    <property type="entry name" value="DNA_mis_repair"/>
    <property type="match status" value="1"/>
</dbReference>
<dbReference type="GO" id="GO:0032300">
    <property type="term" value="C:mismatch repair complex"/>
    <property type="evidence" value="ECO:0007669"/>
    <property type="project" value="InterPro"/>
</dbReference>
<feature type="compositionally biased region" description="Polar residues" evidence="5">
    <location>
        <begin position="399"/>
        <end position="408"/>
    </location>
</feature>
<reference evidence="8 9" key="1">
    <citation type="journal article" date="2018" name="Front. Microbiol.">
        <title>Description and Comparative Genomics of Macrococcus caseolyticus subsp. hominis subsp. nov., Macrococcus goetzii sp. nov., Macrococcus epidermidis sp. nov., and Macrococcus bohemicus sp. nov., Novel Macrococci From Human Clinical Material With Virulence Potential and Suspected Uptake of Foreign DNA by Natural Transformation.</title>
        <authorList>
            <person name="Maslanova I."/>
            <person name="Wertheimer Z."/>
            <person name="Sedlacek I."/>
            <person name="Svec P."/>
            <person name="Indrakova A."/>
            <person name="Kovarovic V."/>
            <person name="Schumann P."/>
            <person name="Sproer C."/>
            <person name="Kralova S."/>
            <person name="Sedo O."/>
            <person name="Kristofova L."/>
            <person name="Vrbovska V."/>
            <person name="Fuzik T."/>
            <person name="Petras P."/>
            <person name="Zdrahal Z."/>
            <person name="Ruzickova V."/>
            <person name="Doskar J."/>
            <person name="Pantucek R."/>
        </authorList>
    </citation>
    <scope>NUCLEOTIDE SEQUENCE [LARGE SCALE GENOMIC DNA]</scope>
    <source>
        <strain evidence="8 9">CCM 4927</strain>
    </source>
</reference>
<feature type="domain" description="MutL C-terminal dimerisation" evidence="6">
    <location>
        <begin position="468"/>
        <end position="609"/>
    </location>
</feature>
<dbReference type="GO" id="GO:0004519">
    <property type="term" value="F:endonuclease activity"/>
    <property type="evidence" value="ECO:0007669"/>
    <property type="project" value="UniProtKB-KW"/>
</dbReference>
<dbReference type="CDD" id="cd00782">
    <property type="entry name" value="MutL_Trans"/>
    <property type="match status" value="1"/>
</dbReference>
<evidence type="ECO:0000313" key="9">
    <source>
        <dbReference type="Proteomes" id="UP000229523"/>
    </source>
</evidence>
<dbReference type="NCBIfam" id="TIGR00585">
    <property type="entry name" value="mutl"/>
    <property type="match status" value="1"/>
</dbReference>
<evidence type="ECO:0000256" key="3">
    <source>
        <dbReference type="ARBA" id="ARBA00023204"/>
    </source>
</evidence>
<dbReference type="GO" id="GO:0140664">
    <property type="term" value="F:ATP-dependent DNA damage sensor activity"/>
    <property type="evidence" value="ECO:0007669"/>
    <property type="project" value="InterPro"/>
</dbReference>
<dbReference type="InterPro" id="IPR014721">
    <property type="entry name" value="Ribsml_uS5_D2-typ_fold_subgr"/>
</dbReference>
<dbReference type="InterPro" id="IPR042120">
    <property type="entry name" value="MutL_C_dimsub"/>
</dbReference>
<dbReference type="Gene3D" id="3.30.230.10">
    <property type="match status" value="1"/>
</dbReference>
<name>A0A2G5NSF5_9STAP</name>
<keyword evidence="8" id="KW-0255">Endonuclease</keyword>
<comment type="function">
    <text evidence="4">This protein is involved in the repair of mismatches in DNA. It is required for dam-dependent methyl-directed DNA mismatch repair. May act as a 'molecular matchmaker', a protein that promotes the formation of a stable complex between two or more DNA-binding proteins in an ATP-dependent manner without itself being part of a final effector complex.</text>
</comment>
<feature type="domain" description="DNA mismatch repair protein S5" evidence="7">
    <location>
        <begin position="208"/>
        <end position="326"/>
    </location>
</feature>
<keyword evidence="8" id="KW-0378">Hydrolase</keyword>
<dbReference type="RefSeq" id="WP_099577806.1">
    <property type="nucleotide sequence ID" value="NZ_MJBI02000001.1"/>
</dbReference>
<comment type="similarity">
    <text evidence="1 4">Belongs to the DNA mismatch repair MutL/HexB family.</text>
</comment>
<evidence type="ECO:0000256" key="1">
    <source>
        <dbReference type="ARBA" id="ARBA00006082"/>
    </source>
</evidence>
<dbReference type="HAMAP" id="MF_00149">
    <property type="entry name" value="DNA_mis_repair"/>
    <property type="match status" value="1"/>
</dbReference>
<accession>A0A2G5NSF5</accession>
<evidence type="ECO:0000256" key="5">
    <source>
        <dbReference type="SAM" id="MobiDB-lite"/>
    </source>
</evidence>
<evidence type="ECO:0000256" key="2">
    <source>
        <dbReference type="ARBA" id="ARBA00022763"/>
    </source>
</evidence>
<dbReference type="Gene3D" id="3.30.565.10">
    <property type="entry name" value="Histidine kinase-like ATPase, C-terminal domain"/>
    <property type="match status" value="1"/>
</dbReference>
<evidence type="ECO:0000259" key="6">
    <source>
        <dbReference type="SMART" id="SM00853"/>
    </source>
</evidence>
<dbReference type="InterPro" id="IPR014790">
    <property type="entry name" value="MutL_C"/>
</dbReference>
<dbReference type="GO" id="GO:0005524">
    <property type="term" value="F:ATP binding"/>
    <property type="evidence" value="ECO:0007669"/>
    <property type="project" value="InterPro"/>
</dbReference>
<dbReference type="Pfam" id="PF08676">
    <property type="entry name" value="MutL_C"/>
    <property type="match status" value="1"/>
</dbReference>
<dbReference type="SUPFAM" id="SSF55874">
    <property type="entry name" value="ATPase domain of HSP90 chaperone/DNA topoisomerase II/histidine kinase"/>
    <property type="match status" value="1"/>
</dbReference>
<feature type="region of interest" description="Disordered" evidence="5">
    <location>
        <begin position="399"/>
        <end position="419"/>
    </location>
</feature>
<evidence type="ECO:0000256" key="4">
    <source>
        <dbReference type="HAMAP-Rule" id="MF_00149"/>
    </source>
</evidence>
<dbReference type="PANTHER" id="PTHR10073">
    <property type="entry name" value="DNA MISMATCH REPAIR PROTEIN MLH, PMS, MUTL"/>
    <property type="match status" value="1"/>
</dbReference>
<dbReference type="NCBIfam" id="NF000950">
    <property type="entry name" value="PRK00095.1-3"/>
    <property type="match status" value="1"/>
</dbReference>
<dbReference type="InterPro" id="IPR002099">
    <property type="entry name" value="MutL/Mlh/PMS"/>
</dbReference>
<dbReference type="Pfam" id="PF13589">
    <property type="entry name" value="HATPase_c_3"/>
    <property type="match status" value="1"/>
</dbReference>
<protein>
    <recommendedName>
        <fullName evidence="4">DNA mismatch repair protein MutL</fullName>
    </recommendedName>
</protein>
<dbReference type="InterPro" id="IPR037198">
    <property type="entry name" value="MutL_C_sf"/>
</dbReference>
<dbReference type="InterPro" id="IPR042121">
    <property type="entry name" value="MutL_C_regsub"/>
</dbReference>
<evidence type="ECO:0000313" key="8">
    <source>
        <dbReference type="EMBL" id="RAI82758.1"/>
    </source>
</evidence>
<dbReference type="PROSITE" id="PS00058">
    <property type="entry name" value="DNA_MISMATCH_REPAIR_1"/>
    <property type="match status" value="1"/>
</dbReference>
<dbReference type="InterPro" id="IPR020568">
    <property type="entry name" value="Ribosomal_Su5_D2-typ_SF"/>
</dbReference>
<proteinExistence type="inferred from homology"/>
<gene>
    <name evidence="4" type="primary">mutL</name>
    <name evidence="8" type="ORF">BFS35_003485</name>
</gene>
<dbReference type="EMBL" id="MJBI02000001">
    <property type="protein sequence ID" value="RAI82758.1"/>
    <property type="molecule type" value="Genomic_DNA"/>
</dbReference>
<dbReference type="InterPro" id="IPR020667">
    <property type="entry name" value="DNA_mismatch_repair_MutL"/>
</dbReference>
<dbReference type="Gene3D" id="3.30.1540.20">
    <property type="entry name" value="MutL, C-terminal domain, dimerisation subdomain"/>
    <property type="match status" value="1"/>
</dbReference>
<sequence length="653" mass="74553">MGIIKTLDASLSNKIAAGEVIERPQSVVKELVENAIDARATKITVAVEEAGLKKIKITDNGSGIDEEDLELMFLRHATSKISDDHDLFHIRTLGFRGEALASIASVSRVTVNTCKDGKVGHQIKVENSQIVSRNLHAARIGTEMIVEDLFYNTPARLKYVKSLQTELGKITDIINRFIMSFPEIQFTLISDEKVVVQSTGNGKLNEAMAVIYGMKIAKDIVEINGETGDYIVNGYIAKPEHTRSNRHYMSIFINGRYIKNFMLSKAIINGYHTLLPIGRYPIVSIHISMDPSLVDVNVHPTKQEVRLSKEPQLMQLIEQLIKEKLLGQNLIPKVTTKKKVLEQFEQQKFEYDHRNSEQVVKENQSFDFNVNRGFSIEKSNAFDKASEVVQNNKDYVHSNDTFKASTNESDIDDSSGEKKLEHDQLLETKQDVNRDAVTFEPEIVKMTEDSPQQEAAHIQTRKLPYLEVVGQVHGTYIVCQNESGMFMIDQHAAQERIKYEYFKNKIGEVSHELQSLLFPVNIQLTQDEAMKFSMLQEKLSEIGVTLEHFGGRDYVVNEVPVWFPEDAKSTIEDLIEYLFEHQHVDLNKFREETAIMMSCKKSIKANHYLKKDDMMRLINELAQTNEPFTCPHGRPITIQFTTYELEKLFKRVM</sequence>
<dbReference type="GO" id="GO:0006298">
    <property type="term" value="P:mismatch repair"/>
    <property type="evidence" value="ECO:0007669"/>
    <property type="project" value="UniProtKB-UniRule"/>
</dbReference>
<keyword evidence="3 4" id="KW-0234">DNA repair</keyword>
<dbReference type="PANTHER" id="PTHR10073:SF12">
    <property type="entry name" value="DNA MISMATCH REPAIR PROTEIN MLH1"/>
    <property type="match status" value="1"/>
</dbReference>
<dbReference type="SMART" id="SM00853">
    <property type="entry name" value="MutL_C"/>
    <property type="match status" value="1"/>
</dbReference>
<dbReference type="AlphaFoldDB" id="A0A2G5NSF5"/>
<dbReference type="GO" id="GO:0030983">
    <property type="term" value="F:mismatched DNA binding"/>
    <property type="evidence" value="ECO:0007669"/>
    <property type="project" value="InterPro"/>
</dbReference>
<dbReference type="Gene3D" id="3.30.1370.100">
    <property type="entry name" value="MutL, C-terminal domain, regulatory subdomain"/>
    <property type="match status" value="1"/>
</dbReference>
<dbReference type="InterPro" id="IPR038973">
    <property type="entry name" value="MutL/Mlh/Pms-like"/>
</dbReference>
<evidence type="ECO:0000259" key="7">
    <source>
        <dbReference type="SMART" id="SM01340"/>
    </source>
</evidence>
<dbReference type="SUPFAM" id="SSF54211">
    <property type="entry name" value="Ribosomal protein S5 domain 2-like"/>
    <property type="match status" value="1"/>
</dbReference>
<dbReference type="CDD" id="cd16926">
    <property type="entry name" value="HATPase_MutL-MLH-PMS-like"/>
    <property type="match status" value="1"/>
</dbReference>
<dbReference type="FunFam" id="3.30.565.10:FF:000003">
    <property type="entry name" value="DNA mismatch repair endonuclease MutL"/>
    <property type="match status" value="1"/>
</dbReference>
<dbReference type="InterPro" id="IPR036890">
    <property type="entry name" value="HATPase_C_sf"/>
</dbReference>
<dbReference type="GO" id="GO:0016887">
    <property type="term" value="F:ATP hydrolysis activity"/>
    <property type="evidence" value="ECO:0007669"/>
    <property type="project" value="InterPro"/>
</dbReference>
<organism evidence="8 9">
    <name type="scientific">Macrococcoides goetzii</name>
    <dbReference type="NCBI Taxonomy" id="1891097"/>
    <lineage>
        <taxon>Bacteria</taxon>
        <taxon>Bacillati</taxon>
        <taxon>Bacillota</taxon>
        <taxon>Bacilli</taxon>
        <taxon>Bacillales</taxon>
        <taxon>Staphylococcaceae</taxon>
        <taxon>Macrococcoides</taxon>
    </lineage>
</organism>
<dbReference type="SUPFAM" id="SSF118116">
    <property type="entry name" value="DNA mismatch repair protein MutL"/>
    <property type="match status" value="1"/>
</dbReference>
<keyword evidence="2 4" id="KW-0227">DNA damage</keyword>
<dbReference type="InterPro" id="IPR014762">
    <property type="entry name" value="DNA_mismatch_repair_CS"/>
</dbReference>
<dbReference type="Pfam" id="PF01119">
    <property type="entry name" value="DNA_mis_repair"/>
    <property type="match status" value="1"/>
</dbReference>
<dbReference type="Proteomes" id="UP000229523">
    <property type="component" value="Unassembled WGS sequence"/>
</dbReference>
<comment type="caution">
    <text evidence="8">The sequence shown here is derived from an EMBL/GenBank/DDBJ whole genome shotgun (WGS) entry which is preliminary data.</text>
</comment>
<dbReference type="InterPro" id="IPR013507">
    <property type="entry name" value="DNA_mismatch_S5_2-like"/>
</dbReference>
<keyword evidence="9" id="KW-1185">Reference proteome</keyword>